<evidence type="ECO:0000259" key="1">
    <source>
        <dbReference type="PROSITE" id="PS50011"/>
    </source>
</evidence>
<dbReference type="OrthoDB" id="40902at2759"/>
<dbReference type="SMART" id="SM00220">
    <property type="entry name" value="S_TKc"/>
    <property type="match status" value="1"/>
</dbReference>
<dbReference type="AlphaFoldDB" id="X6NJP2"/>
<name>X6NJP2_RETFI</name>
<dbReference type="SUPFAM" id="SSF56112">
    <property type="entry name" value="Protein kinase-like (PK-like)"/>
    <property type="match status" value="1"/>
</dbReference>
<evidence type="ECO:0000313" key="3">
    <source>
        <dbReference type="Proteomes" id="UP000023152"/>
    </source>
</evidence>
<dbReference type="InterPro" id="IPR000719">
    <property type="entry name" value="Prot_kinase_dom"/>
</dbReference>
<comment type="caution">
    <text evidence="2">The sequence shown here is derived from an EMBL/GenBank/DDBJ whole genome shotgun (WGS) entry which is preliminary data.</text>
</comment>
<dbReference type="InterPro" id="IPR008271">
    <property type="entry name" value="Ser/Thr_kinase_AS"/>
</dbReference>
<dbReference type="EMBL" id="ASPP01008054">
    <property type="protein sequence ID" value="ETO26138.1"/>
    <property type="molecule type" value="Genomic_DNA"/>
</dbReference>
<dbReference type="PANTHER" id="PTHR24347">
    <property type="entry name" value="SERINE/THREONINE-PROTEIN KINASE"/>
    <property type="match status" value="1"/>
</dbReference>
<accession>X6NJP2</accession>
<dbReference type="Pfam" id="PF00069">
    <property type="entry name" value="Pkinase"/>
    <property type="match status" value="1"/>
</dbReference>
<feature type="domain" description="Protein kinase" evidence="1">
    <location>
        <begin position="1"/>
        <end position="198"/>
    </location>
</feature>
<keyword evidence="3" id="KW-1185">Reference proteome</keyword>
<dbReference type="GO" id="GO:0004672">
    <property type="term" value="F:protein kinase activity"/>
    <property type="evidence" value="ECO:0007669"/>
    <property type="project" value="InterPro"/>
</dbReference>
<reference evidence="2 3" key="1">
    <citation type="journal article" date="2013" name="Curr. Biol.">
        <title>The Genome of the Foraminiferan Reticulomyxa filosa.</title>
        <authorList>
            <person name="Glockner G."/>
            <person name="Hulsmann N."/>
            <person name="Schleicher M."/>
            <person name="Noegel A.A."/>
            <person name="Eichinger L."/>
            <person name="Gallinger C."/>
            <person name="Pawlowski J."/>
            <person name="Sierra R."/>
            <person name="Euteneuer U."/>
            <person name="Pillet L."/>
            <person name="Moustafa A."/>
            <person name="Platzer M."/>
            <person name="Groth M."/>
            <person name="Szafranski K."/>
            <person name="Schliwa M."/>
        </authorList>
    </citation>
    <scope>NUCLEOTIDE SEQUENCE [LARGE SCALE GENOMIC DNA]</scope>
</reference>
<dbReference type="Proteomes" id="UP000023152">
    <property type="component" value="Unassembled WGS sequence"/>
</dbReference>
<dbReference type="PROSITE" id="PS50011">
    <property type="entry name" value="PROTEIN_KINASE_DOM"/>
    <property type="match status" value="1"/>
</dbReference>
<dbReference type="InterPro" id="IPR011009">
    <property type="entry name" value="Kinase-like_dom_sf"/>
</dbReference>
<protein>
    <recommendedName>
        <fullName evidence="1">Protein kinase domain-containing protein</fullName>
    </recommendedName>
</protein>
<proteinExistence type="predicted"/>
<organism evidence="2 3">
    <name type="scientific">Reticulomyxa filosa</name>
    <dbReference type="NCBI Taxonomy" id="46433"/>
    <lineage>
        <taxon>Eukaryota</taxon>
        <taxon>Sar</taxon>
        <taxon>Rhizaria</taxon>
        <taxon>Retaria</taxon>
        <taxon>Foraminifera</taxon>
        <taxon>Monothalamids</taxon>
        <taxon>Reticulomyxidae</taxon>
        <taxon>Reticulomyxa</taxon>
    </lineage>
</organism>
<dbReference type="PROSITE" id="PS00108">
    <property type="entry name" value="PROTEIN_KINASE_ST"/>
    <property type="match status" value="1"/>
</dbReference>
<gene>
    <name evidence="2" type="ORF">RFI_10997</name>
</gene>
<sequence>MYICVYFLIISCQGGELFDQIASLDGDHYTEEDSCHVIHQIAKGVKYMHECGIVHRDLKPENILCVYPKSIKRVKIADFGISKIFSNDQKEDINMRTKVGTLNYMAPEIFKQKGYNEKVDDWSVGVIMYILLCGYPPFWGDTDKEVIVYDHIMFGEVLFDEEDWQHVSSDIVNLVRGLLERNPRQRKTTDDILNLTWKVSSTKKAFKMAQNKFKETVVRRKLHRSSMGVFESDSKTLGKFYKDDKPEQSTPVAMDRKRQAFLGKRGSKTEEFLELTLPIETRDSIDFK</sequence>
<evidence type="ECO:0000313" key="2">
    <source>
        <dbReference type="EMBL" id="ETO26138.1"/>
    </source>
</evidence>
<dbReference type="GO" id="GO:0005524">
    <property type="term" value="F:ATP binding"/>
    <property type="evidence" value="ECO:0007669"/>
    <property type="project" value="InterPro"/>
</dbReference>
<dbReference type="Gene3D" id="1.10.510.10">
    <property type="entry name" value="Transferase(Phosphotransferase) domain 1"/>
    <property type="match status" value="1"/>
</dbReference>